<keyword evidence="2 6" id="KW-1003">Cell membrane</keyword>
<dbReference type="PANTHER" id="PTHR12677:SF59">
    <property type="entry name" value="GOLGI APPARATUS MEMBRANE PROTEIN TVP38-RELATED"/>
    <property type="match status" value="1"/>
</dbReference>
<dbReference type="Pfam" id="PF09335">
    <property type="entry name" value="VTT_dom"/>
    <property type="match status" value="1"/>
</dbReference>
<comment type="similarity">
    <text evidence="6">Belongs to the TVP38/TMEM64 family.</text>
</comment>
<evidence type="ECO:0000256" key="1">
    <source>
        <dbReference type="ARBA" id="ARBA00004651"/>
    </source>
</evidence>
<feature type="domain" description="VTT" evidence="7">
    <location>
        <begin position="10"/>
        <end position="125"/>
    </location>
</feature>
<sequence>MITVTDMTGLPSIPFLTVNGAIFGLVPGLLISWVGEVLGTELSFVILRTVLRRQAIHVISRHHLRNQLDRYSRFRTLAAARSIPYIPNVPFTAIAAVSHLSQKDHFLATAAGKVPRVVIEVLLGHDLIHISQHSGRLAFWVVLTVLICYCWHRHQQA</sequence>
<evidence type="ECO:0000259" key="7">
    <source>
        <dbReference type="Pfam" id="PF09335"/>
    </source>
</evidence>
<feature type="transmembrane region" description="Helical" evidence="6">
    <location>
        <begin position="20"/>
        <end position="47"/>
    </location>
</feature>
<evidence type="ECO:0000313" key="9">
    <source>
        <dbReference type="Proteomes" id="UP000017908"/>
    </source>
</evidence>
<evidence type="ECO:0000256" key="3">
    <source>
        <dbReference type="ARBA" id="ARBA00022692"/>
    </source>
</evidence>
<dbReference type="Proteomes" id="UP000017908">
    <property type="component" value="Unassembled WGS sequence"/>
</dbReference>
<proteinExistence type="inferred from homology"/>
<comment type="caution">
    <text evidence="8">The sequence shown here is derived from an EMBL/GenBank/DDBJ whole genome shotgun (WGS) entry which is preliminary data.</text>
</comment>
<protein>
    <recommendedName>
        <fullName evidence="6">TVP38/TMEM64 family membrane protein</fullName>
    </recommendedName>
</protein>
<name>R7MWW3_MEGEL</name>
<keyword evidence="4 6" id="KW-1133">Transmembrane helix</keyword>
<dbReference type="AlphaFoldDB" id="R7MWW3"/>
<gene>
    <name evidence="8" type="ORF">BN715_01932</name>
</gene>
<reference evidence="8" key="1">
    <citation type="submission" date="2012-11" db="EMBL/GenBank/DDBJ databases">
        <title>Dependencies among metagenomic species, viruses, plasmids and units of genetic variation.</title>
        <authorList>
            <person name="Nielsen H.B."/>
            <person name="Almeida M."/>
            <person name="Juncker A.S."/>
            <person name="Rasmussen S."/>
            <person name="Li J."/>
            <person name="Sunagawa S."/>
            <person name="Plichta D."/>
            <person name="Gautier L."/>
            <person name="Le Chatelier E."/>
            <person name="Peletier E."/>
            <person name="Bonde I."/>
            <person name="Nielsen T."/>
            <person name="Manichanh C."/>
            <person name="Arumugam M."/>
            <person name="Batto J."/>
            <person name="Santos M.B.Q.D."/>
            <person name="Blom N."/>
            <person name="Borruel N."/>
            <person name="Burgdorf K.S."/>
            <person name="Boumezbeur F."/>
            <person name="Casellas F."/>
            <person name="Dore J."/>
            <person name="Guarner F."/>
            <person name="Hansen T."/>
            <person name="Hildebrand F."/>
            <person name="Kaas R.S."/>
            <person name="Kennedy S."/>
            <person name="Kristiansen K."/>
            <person name="Kultima J.R."/>
            <person name="Leonard P."/>
            <person name="Levenez F."/>
            <person name="Lund O."/>
            <person name="Moumen B."/>
            <person name="Le Paslier D."/>
            <person name="Pons N."/>
            <person name="Pedersen O."/>
            <person name="Prifti E."/>
            <person name="Qin J."/>
            <person name="Raes J."/>
            <person name="Tap J."/>
            <person name="Tims S."/>
            <person name="Ussery D.W."/>
            <person name="Yamada T."/>
            <person name="MetaHit consortium"/>
            <person name="Renault P."/>
            <person name="Sicheritz-Ponten T."/>
            <person name="Bork P."/>
            <person name="Wang J."/>
            <person name="Brunak S."/>
            <person name="Ehrlich S.D."/>
        </authorList>
    </citation>
    <scope>NUCLEOTIDE SEQUENCE [LARGE SCALE GENOMIC DNA]</scope>
</reference>
<evidence type="ECO:0000256" key="5">
    <source>
        <dbReference type="ARBA" id="ARBA00023136"/>
    </source>
</evidence>
<dbReference type="InterPro" id="IPR032816">
    <property type="entry name" value="VTT_dom"/>
</dbReference>
<evidence type="ECO:0000256" key="2">
    <source>
        <dbReference type="ARBA" id="ARBA00022475"/>
    </source>
</evidence>
<evidence type="ECO:0000256" key="4">
    <source>
        <dbReference type="ARBA" id="ARBA00022989"/>
    </source>
</evidence>
<dbReference type="InterPro" id="IPR015414">
    <property type="entry name" value="TMEM64"/>
</dbReference>
<evidence type="ECO:0000313" key="8">
    <source>
        <dbReference type="EMBL" id="CDF05679.1"/>
    </source>
</evidence>
<keyword evidence="3 6" id="KW-0812">Transmembrane</keyword>
<evidence type="ECO:0000256" key="6">
    <source>
        <dbReference type="RuleBase" id="RU366058"/>
    </source>
</evidence>
<comment type="caution">
    <text evidence="6">Lacks conserved residue(s) required for the propagation of feature annotation.</text>
</comment>
<keyword evidence="5 6" id="KW-0472">Membrane</keyword>
<dbReference type="GO" id="GO:0005886">
    <property type="term" value="C:plasma membrane"/>
    <property type="evidence" value="ECO:0007669"/>
    <property type="project" value="UniProtKB-SubCell"/>
</dbReference>
<organism evidence="8 9">
    <name type="scientific">Megasphaera elsdenii CAG:570</name>
    <dbReference type="NCBI Taxonomy" id="1263087"/>
    <lineage>
        <taxon>Bacteria</taxon>
        <taxon>Bacillati</taxon>
        <taxon>Bacillota</taxon>
        <taxon>Negativicutes</taxon>
        <taxon>Veillonellales</taxon>
        <taxon>Veillonellaceae</taxon>
        <taxon>Megasphaera</taxon>
    </lineage>
</organism>
<accession>R7MWW3</accession>
<dbReference type="EMBL" id="CBKE010000332">
    <property type="protein sequence ID" value="CDF05679.1"/>
    <property type="molecule type" value="Genomic_DNA"/>
</dbReference>
<dbReference type="PANTHER" id="PTHR12677">
    <property type="entry name" value="GOLGI APPARATUS MEMBRANE PROTEIN TVP38-RELATED"/>
    <property type="match status" value="1"/>
</dbReference>
<comment type="subcellular location">
    <subcellularLocation>
        <location evidence="1 6">Cell membrane</location>
        <topology evidence="1 6">Multi-pass membrane protein</topology>
    </subcellularLocation>
</comment>